<evidence type="ECO:0000256" key="11">
    <source>
        <dbReference type="ARBA" id="ARBA00048336"/>
    </source>
</evidence>
<dbReference type="InterPro" id="IPR041867">
    <property type="entry name" value="MPP_CSTP1"/>
</dbReference>
<organism evidence="13 14">
    <name type="scientific">Clytia hemisphaerica</name>
    <dbReference type="NCBI Taxonomy" id="252671"/>
    <lineage>
        <taxon>Eukaryota</taxon>
        <taxon>Metazoa</taxon>
        <taxon>Cnidaria</taxon>
        <taxon>Hydrozoa</taxon>
        <taxon>Hydroidolina</taxon>
        <taxon>Leptothecata</taxon>
        <taxon>Obeliida</taxon>
        <taxon>Clytiidae</taxon>
        <taxon>Clytia</taxon>
    </lineage>
</organism>
<dbReference type="InterPro" id="IPR029052">
    <property type="entry name" value="Metallo-depent_PP-like"/>
</dbReference>
<comment type="catalytic activity">
    <reaction evidence="11">
        <text>O-phospho-L-threonyl-[protein] + H2O = L-threonyl-[protein] + phosphate</text>
        <dbReference type="Rhea" id="RHEA:47004"/>
        <dbReference type="Rhea" id="RHEA-COMP:11060"/>
        <dbReference type="Rhea" id="RHEA-COMP:11605"/>
        <dbReference type="ChEBI" id="CHEBI:15377"/>
        <dbReference type="ChEBI" id="CHEBI:30013"/>
        <dbReference type="ChEBI" id="CHEBI:43474"/>
        <dbReference type="ChEBI" id="CHEBI:61977"/>
        <dbReference type="EC" id="3.1.3.16"/>
    </reaction>
</comment>
<dbReference type="GO" id="GO:0046872">
    <property type="term" value="F:metal ion binding"/>
    <property type="evidence" value="ECO:0007669"/>
    <property type="project" value="UniProtKB-KW"/>
</dbReference>
<dbReference type="EC" id="3.1.3.16" evidence="4"/>
<dbReference type="InterPro" id="IPR004843">
    <property type="entry name" value="Calcineurin-like_PHP"/>
</dbReference>
<evidence type="ECO:0000256" key="6">
    <source>
        <dbReference type="ARBA" id="ARBA00022490"/>
    </source>
</evidence>
<dbReference type="CDD" id="cd07395">
    <property type="entry name" value="MPP_CSTP1"/>
    <property type="match status" value="1"/>
</dbReference>
<evidence type="ECO:0000256" key="8">
    <source>
        <dbReference type="ARBA" id="ARBA00022801"/>
    </source>
</evidence>
<evidence type="ECO:0000259" key="12">
    <source>
        <dbReference type="Pfam" id="PF00149"/>
    </source>
</evidence>
<dbReference type="GO" id="GO:0005737">
    <property type="term" value="C:cytoplasm"/>
    <property type="evidence" value="ECO:0007669"/>
    <property type="project" value="UniProtKB-SubCell"/>
</dbReference>
<feature type="domain" description="Calcineurin-like phosphoesterase" evidence="12">
    <location>
        <begin position="71"/>
        <end position="247"/>
    </location>
</feature>
<evidence type="ECO:0000313" key="14">
    <source>
        <dbReference type="Proteomes" id="UP000594262"/>
    </source>
</evidence>
<keyword evidence="8" id="KW-0378">Hydrolase</keyword>
<dbReference type="EnsemblMetazoa" id="CLYHEMT000864.2">
    <property type="protein sequence ID" value="CLYHEMP000864.2"/>
    <property type="gene ID" value="CLYHEMG000864"/>
</dbReference>
<protein>
    <recommendedName>
        <fullName evidence="5">Serine/threonine-protein phosphatase CPPED1</fullName>
        <ecNumber evidence="4">3.1.3.16</ecNumber>
    </recommendedName>
    <alternativeName>
        <fullName evidence="9">Calcineurin-like phosphoesterase domain-containing protein 1</fullName>
    </alternativeName>
</protein>
<comment type="similarity">
    <text evidence="3">Belongs to the metallophosphoesterase superfamily. CPPED1 family.</text>
</comment>
<dbReference type="EnsemblMetazoa" id="CLYHEMT000864.3">
    <property type="protein sequence ID" value="CLYHEMP000864.3"/>
    <property type="gene ID" value="CLYHEMG000864"/>
</dbReference>
<comment type="cofactor">
    <cofactor evidence="1">
        <name>a divalent metal cation</name>
        <dbReference type="ChEBI" id="CHEBI:60240"/>
    </cofactor>
</comment>
<accession>A0A7M5UKK6</accession>
<dbReference type="EnsemblMetazoa" id="CLYHEMT000864.1">
    <property type="protein sequence ID" value="CLYHEMP000864.1"/>
    <property type="gene ID" value="CLYHEMG000864"/>
</dbReference>
<evidence type="ECO:0000256" key="5">
    <source>
        <dbReference type="ARBA" id="ARBA00013356"/>
    </source>
</evidence>
<comment type="subcellular location">
    <subcellularLocation>
        <location evidence="2">Cytoplasm</location>
    </subcellularLocation>
</comment>
<sequence>MTDEEEPKPLIKAKDHKYPGYEQESNKEWKENFYFIQAADTQFGLIDDWANVPVEKQTWDEDIRLTELAIKHANTLNPKPKFFIVCGDMINAGPGQIYRGEQENDFKRIFEQLDSDIPLVCVCGNHDIGNSPTVETVATYRNMFGDDYFSFWIDGVLFLALNSQYYEDHSQVEDEYTQQELWLDQQLELVKLKQCQHCVVFQHIPWFLKDANEEKDYFNIEINTRLRMLNKLRDAGVRHIFCGHYHRNAGGFYGDLELVVTSAVGCQIGKDVSGMRIVKITKDKIEHKYYGVEDENFPKTIELDGDCKLP</sequence>
<dbReference type="RefSeq" id="XP_066922030.1">
    <property type="nucleotide sequence ID" value="XM_067065929.1"/>
</dbReference>
<dbReference type="SUPFAM" id="SSF56300">
    <property type="entry name" value="Metallo-dependent phosphatases"/>
    <property type="match status" value="1"/>
</dbReference>
<dbReference type="PANTHER" id="PTHR43143:SF1">
    <property type="entry name" value="SERINE_THREONINE-PROTEIN PHOSPHATASE CPPED1"/>
    <property type="match status" value="1"/>
</dbReference>
<evidence type="ECO:0000256" key="3">
    <source>
        <dbReference type="ARBA" id="ARBA00010567"/>
    </source>
</evidence>
<name>A0A7M5UKK6_9CNID</name>
<dbReference type="Gene3D" id="3.60.21.10">
    <property type="match status" value="1"/>
</dbReference>
<dbReference type="GO" id="GO:0004722">
    <property type="term" value="F:protein serine/threonine phosphatase activity"/>
    <property type="evidence" value="ECO:0007669"/>
    <property type="project" value="UniProtKB-EC"/>
</dbReference>
<dbReference type="InterPro" id="IPR051918">
    <property type="entry name" value="STPP_CPPED1"/>
</dbReference>
<evidence type="ECO:0000256" key="9">
    <source>
        <dbReference type="ARBA" id="ARBA00032900"/>
    </source>
</evidence>
<dbReference type="PANTHER" id="PTHR43143">
    <property type="entry name" value="METALLOPHOSPHOESTERASE, CALCINEURIN SUPERFAMILY"/>
    <property type="match status" value="1"/>
</dbReference>
<evidence type="ECO:0000256" key="4">
    <source>
        <dbReference type="ARBA" id="ARBA00013081"/>
    </source>
</evidence>
<proteinExistence type="inferred from homology"/>
<reference evidence="13" key="1">
    <citation type="submission" date="2021-01" db="UniProtKB">
        <authorList>
            <consortium name="EnsemblMetazoa"/>
        </authorList>
    </citation>
    <scope>IDENTIFICATION</scope>
</reference>
<comment type="catalytic activity">
    <reaction evidence="10">
        <text>O-phospho-L-seryl-[protein] + H2O = L-seryl-[protein] + phosphate</text>
        <dbReference type="Rhea" id="RHEA:20629"/>
        <dbReference type="Rhea" id="RHEA-COMP:9863"/>
        <dbReference type="Rhea" id="RHEA-COMP:11604"/>
        <dbReference type="ChEBI" id="CHEBI:15377"/>
        <dbReference type="ChEBI" id="CHEBI:29999"/>
        <dbReference type="ChEBI" id="CHEBI:43474"/>
        <dbReference type="ChEBI" id="CHEBI:83421"/>
        <dbReference type="EC" id="3.1.3.16"/>
    </reaction>
</comment>
<dbReference type="RefSeq" id="XP_066922031.1">
    <property type="nucleotide sequence ID" value="XM_067065930.1"/>
</dbReference>
<keyword evidence="6" id="KW-0963">Cytoplasm</keyword>
<dbReference type="OrthoDB" id="45007at2759"/>
<dbReference type="Proteomes" id="UP000594262">
    <property type="component" value="Unplaced"/>
</dbReference>
<evidence type="ECO:0000313" key="13">
    <source>
        <dbReference type="EnsemblMetazoa" id="CLYHEMP000864.2"/>
    </source>
</evidence>
<dbReference type="Pfam" id="PF00149">
    <property type="entry name" value="Metallophos"/>
    <property type="match status" value="1"/>
</dbReference>
<evidence type="ECO:0000256" key="2">
    <source>
        <dbReference type="ARBA" id="ARBA00004496"/>
    </source>
</evidence>
<dbReference type="AlphaFoldDB" id="A0A7M5UKK6"/>
<evidence type="ECO:0000256" key="1">
    <source>
        <dbReference type="ARBA" id="ARBA00001968"/>
    </source>
</evidence>
<evidence type="ECO:0000256" key="7">
    <source>
        <dbReference type="ARBA" id="ARBA00022723"/>
    </source>
</evidence>
<dbReference type="RefSeq" id="XP_066922032.1">
    <property type="nucleotide sequence ID" value="XM_067065931.1"/>
</dbReference>
<keyword evidence="7" id="KW-0479">Metal-binding</keyword>
<evidence type="ECO:0000256" key="10">
    <source>
        <dbReference type="ARBA" id="ARBA00047761"/>
    </source>
</evidence>
<keyword evidence="14" id="KW-1185">Reference proteome</keyword>
<dbReference type="GeneID" id="136809403"/>